<dbReference type="InterPro" id="IPR036565">
    <property type="entry name" value="Mur-like_cat_sf"/>
</dbReference>
<feature type="domain" description="Mur ligase C-terminal" evidence="4">
    <location>
        <begin position="260"/>
        <end position="385"/>
    </location>
</feature>
<gene>
    <name evidence="6" type="ORF">A2738_01005</name>
</gene>
<dbReference type="SUPFAM" id="SSF53623">
    <property type="entry name" value="MurD-like peptide ligases, catalytic domain"/>
    <property type="match status" value="1"/>
</dbReference>
<protein>
    <recommendedName>
        <fullName evidence="8">UDP-N-acetylmuramoyl-tripeptide-D-alanyl-D-alanine ligase</fullName>
    </recommendedName>
</protein>
<dbReference type="Gene3D" id="3.40.1190.10">
    <property type="entry name" value="Mur-like, catalytic domain"/>
    <property type="match status" value="1"/>
</dbReference>
<dbReference type="EMBL" id="MFTS01000003">
    <property type="protein sequence ID" value="OGI68446.1"/>
    <property type="molecule type" value="Genomic_DNA"/>
</dbReference>
<dbReference type="InterPro" id="IPR004101">
    <property type="entry name" value="Mur_ligase_C"/>
</dbReference>
<evidence type="ECO:0000256" key="2">
    <source>
        <dbReference type="ARBA" id="ARBA00022741"/>
    </source>
</evidence>
<accession>A0A1F6VFV1</accession>
<proteinExistence type="predicted"/>
<dbReference type="PANTHER" id="PTHR43024:SF1">
    <property type="entry name" value="UDP-N-ACETYLMURAMOYL-TRIPEPTIDE--D-ALANYL-D-ALANINE LIGASE"/>
    <property type="match status" value="1"/>
</dbReference>
<feature type="domain" description="Mur ligase central" evidence="5">
    <location>
        <begin position="17"/>
        <end position="61"/>
    </location>
</feature>
<evidence type="ECO:0000259" key="5">
    <source>
        <dbReference type="Pfam" id="PF08245"/>
    </source>
</evidence>
<dbReference type="Proteomes" id="UP000178235">
    <property type="component" value="Unassembled WGS sequence"/>
</dbReference>
<evidence type="ECO:0008006" key="8">
    <source>
        <dbReference type="Google" id="ProtNLM"/>
    </source>
</evidence>
<dbReference type="Pfam" id="PF08245">
    <property type="entry name" value="Mur_ligase_M"/>
    <property type="match status" value="2"/>
</dbReference>
<evidence type="ECO:0000313" key="6">
    <source>
        <dbReference type="EMBL" id="OGI68446.1"/>
    </source>
</evidence>
<keyword evidence="3" id="KW-0067">ATP-binding</keyword>
<dbReference type="Pfam" id="PF02875">
    <property type="entry name" value="Mur_ligase_C"/>
    <property type="match status" value="1"/>
</dbReference>
<dbReference type="PANTHER" id="PTHR43024">
    <property type="entry name" value="UDP-N-ACETYLMURAMOYL-TRIPEPTIDE--D-ALANYL-D-ALANINE LIGASE"/>
    <property type="match status" value="1"/>
</dbReference>
<dbReference type="GO" id="GO:0005524">
    <property type="term" value="F:ATP binding"/>
    <property type="evidence" value="ECO:0007669"/>
    <property type="project" value="UniProtKB-KW"/>
</dbReference>
<dbReference type="InterPro" id="IPR036615">
    <property type="entry name" value="Mur_ligase_C_dom_sf"/>
</dbReference>
<dbReference type="AlphaFoldDB" id="A0A1F6VFV1"/>
<comment type="caution">
    <text evidence="6">The sequence shown here is derived from an EMBL/GenBank/DDBJ whole genome shotgun (WGS) entry which is preliminary data.</text>
</comment>
<sequence>MESRLVLAKYKPKIIAITGSVGKTSTKDAVYAVLSGVSHVRKSEKSYNSEIGLPLTILGIPNGWNNPWIWFSNILKGLSLFLFPHKYPKWLVLEVGVGKEGDMQKTALWLKTDVVIITTIGETPAHIEFFTSRKSLIEEKTKLIKTLKKDGLLILNYDDEDVSEMRSKTKSLVTTFGFKPGADVLGTQESILYNASEDPEGIIFRVEDEKGGNSLPVVIGGAFGKNHKYASLASIALAFGLKLNVINAIDALQKYDAPPGRMRLLKGINDSMIIDDTYNSSPFACEGAVKTLGEVRAKNRKIAVLGDMLELGKHTVEAHEKVGRLAKDNCDILIVVGQRAQAIKSGAIDAGMDPNNILEFKDAADAGEFMKTFVKKNDFILVKGSQKMRLERVVEAIILDKENKNKILVRQDDAWLGKK</sequence>
<feature type="domain" description="Mur ligase central" evidence="5">
    <location>
        <begin position="82"/>
        <end position="206"/>
    </location>
</feature>
<evidence type="ECO:0000259" key="4">
    <source>
        <dbReference type="Pfam" id="PF02875"/>
    </source>
</evidence>
<evidence type="ECO:0000256" key="3">
    <source>
        <dbReference type="ARBA" id="ARBA00022840"/>
    </source>
</evidence>
<keyword evidence="1" id="KW-0436">Ligase</keyword>
<dbReference type="InterPro" id="IPR051046">
    <property type="entry name" value="MurCDEF_CellWall_CoF430Synth"/>
</dbReference>
<name>A0A1F6VFV1_9BACT</name>
<evidence type="ECO:0000313" key="7">
    <source>
        <dbReference type="Proteomes" id="UP000178235"/>
    </source>
</evidence>
<organism evidence="6 7">
    <name type="scientific">Candidatus Nomurabacteria bacterium RIFCSPHIGHO2_01_FULL_42_15</name>
    <dbReference type="NCBI Taxonomy" id="1801742"/>
    <lineage>
        <taxon>Bacteria</taxon>
        <taxon>Candidatus Nomuraibacteriota</taxon>
    </lineage>
</organism>
<dbReference type="SUPFAM" id="SSF53244">
    <property type="entry name" value="MurD-like peptide ligases, peptide-binding domain"/>
    <property type="match status" value="1"/>
</dbReference>
<evidence type="ECO:0000256" key="1">
    <source>
        <dbReference type="ARBA" id="ARBA00022598"/>
    </source>
</evidence>
<keyword evidence="2" id="KW-0547">Nucleotide-binding</keyword>
<reference evidence="6 7" key="1">
    <citation type="journal article" date="2016" name="Nat. Commun.">
        <title>Thousands of microbial genomes shed light on interconnected biogeochemical processes in an aquifer system.</title>
        <authorList>
            <person name="Anantharaman K."/>
            <person name="Brown C.T."/>
            <person name="Hug L.A."/>
            <person name="Sharon I."/>
            <person name="Castelle C.J."/>
            <person name="Probst A.J."/>
            <person name="Thomas B.C."/>
            <person name="Singh A."/>
            <person name="Wilkins M.J."/>
            <person name="Karaoz U."/>
            <person name="Brodie E.L."/>
            <person name="Williams K.H."/>
            <person name="Hubbard S.S."/>
            <person name="Banfield J.F."/>
        </authorList>
    </citation>
    <scope>NUCLEOTIDE SEQUENCE [LARGE SCALE GENOMIC DNA]</scope>
</reference>
<dbReference type="Gene3D" id="3.90.190.20">
    <property type="entry name" value="Mur ligase, C-terminal domain"/>
    <property type="match status" value="1"/>
</dbReference>
<dbReference type="InterPro" id="IPR013221">
    <property type="entry name" value="Mur_ligase_cen"/>
</dbReference>
<dbReference type="GO" id="GO:0016881">
    <property type="term" value="F:acid-amino acid ligase activity"/>
    <property type="evidence" value="ECO:0007669"/>
    <property type="project" value="InterPro"/>
</dbReference>